<accession>A0A268AG08</accession>
<dbReference type="Gene3D" id="1.20.1250.20">
    <property type="entry name" value="MFS general substrate transporter like domains"/>
    <property type="match status" value="1"/>
</dbReference>
<dbReference type="InterPro" id="IPR047984">
    <property type="entry name" value="XylE-like"/>
</dbReference>
<dbReference type="InterPro" id="IPR050820">
    <property type="entry name" value="MFS_Sugar_Transporter"/>
</dbReference>
<evidence type="ECO:0000256" key="10">
    <source>
        <dbReference type="SAM" id="Phobius"/>
    </source>
</evidence>
<dbReference type="InterPro" id="IPR003663">
    <property type="entry name" value="Sugar/inositol_transpt"/>
</dbReference>
<feature type="transmembrane region" description="Helical" evidence="10">
    <location>
        <begin position="343"/>
        <end position="365"/>
    </location>
</feature>
<feature type="transmembrane region" description="Helical" evidence="10">
    <location>
        <begin position="276"/>
        <end position="298"/>
    </location>
</feature>
<feature type="transmembrane region" description="Helical" evidence="10">
    <location>
        <begin position="192"/>
        <end position="214"/>
    </location>
</feature>
<dbReference type="NCBIfam" id="TIGR00879">
    <property type="entry name" value="SP"/>
    <property type="match status" value="1"/>
</dbReference>
<dbReference type="CDD" id="cd17359">
    <property type="entry name" value="MFS_XylE_like"/>
    <property type="match status" value="1"/>
</dbReference>
<comment type="similarity">
    <text evidence="2 8">Belongs to the major facilitator superfamily. Sugar transporter (TC 2.A.1.1) family.</text>
</comment>
<dbReference type="PRINTS" id="PR00171">
    <property type="entry name" value="SUGRTRNSPORT"/>
</dbReference>
<dbReference type="PANTHER" id="PTHR48023">
    <property type="entry name" value="D-XYLOSE-PROTON SYMPORTER-LIKE 2"/>
    <property type="match status" value="1"/>
</dbReference>
<keyword evidence="7 10" id="KW-0472">Membrane</keyword>
<sequence length="497" mass="54486">MEEREKMDKQANGHGHVAHTEDDGRSSKRRLRLIAIISTFGGLLFGYDTGVINGALPFMGQEDQLNLTPLTEGMVASSLLLGAAFGAVSGGKLADKVGRRRVILYLAVLFFLATLGCSFAPNVETMIVFRVLLGLAVGGASVTVPAYLAEVSPTESRGKMVTMNDLMIVTGQLLAYSSNAFLGNMFGDAGHIWRYMLVIATIPALVLWFGMLVMPESPRWLAQQGMLKTAFQILTKIRRKNRAKQEMEQIKKTVEKEKKLDKASFKDLTIPWIRRIVLIGLGIGVIQQITGVNSIMYYGTEILSDAGFGRDAALIGNIANGIISVAATIFGIWLLGKVGRRPMLTVGFIGTTTALLLLTIVTTFFEGSAALPYLVLSLTVTFLAFQQGAVSPVTWLMLSEIFPSRIRGMGMGIAIFFHWMTNFTVSLTFPVLLSAIGLSSTFLIFVVLGIAAILFIQKFLPETKGRTLEELEQDFRDKKTRKTVPKLNKKTELSERV</sequence>
<feature type="region of interest" description="Disordered" evidence="9">
    <location>
        <begin position="1"/>
        <end position="24"/>
    </location>
</feature>
<keyword evidence="3 8" id="KW-0813">Transport</keyword>
<feature type="transmembrane region" description="Helical" evidence="10">
    <location>
        <begin position="102"/>
        <end position="121"/>
    </location>
</feature>
<dbReference type="PROSITE" id="PS50850">
    <property type="entry name" value="MFS"/>
    <property type="match status" value="1"/>
</dbReference>
<comment type="subcellular location">
    <subcellularLocation>
        <location evidence="1">Cell membrane</location>
        <topology evidence="1">Multi-pass membrane protein</topology>
    </subcellularLocation>
</comment>
<dbReference type="InterPro" id="IPR020846">
    <property type="entry name" value="MFS_dom"/>
</dbReference>
<feature type="transmembrane region" description="Helical" evidence="10">
    <location>
        <begin position="73"/>
        <end position="90"/>
    </location>
</feature>
<dbReference type="SUPFAM" id="SSF103473">
    <property type="entry name" value="MFS general substrate transporter"/>
    <property type="match status" value="1"/>
</dbReference>
<protein>
    <submittedName>
        <fullName evidence="12">MFS transporter</fullName>
    </submittedName>
</protein>
<keyword evidence="4" id="KW-1003">Cell membrane</keyword>
<proteinExistence type="inferred from homology"/>
<gene>
    <name evidence="12" type="ORF">CHH64_04340</name>
</gene>
<dbReference type="PROSITE" id="PS00216">
    <property type="entry name" value="SUGAR_TRANSPORT_1"/>
    <property type="match status" value="1"/>
</dbReference>
<evidence type="ECO:0000313" key="13">
    <source>
        <dbReference type="Proteomes" id="UP000216013"/>
    </source>
</evidence>
<dbReference type="GO" id="GO:0005886">
    <property type="term" value="C:plasma membrane"/>
    <property type="evidence" value="ECO:0007669"/>
    <property type="project" value="UniProtKB-SubCell"/>
</dbReference>
<evidence type="ECO:0000259" key="11">
    <source>
        <dbReference type="PROSITE" id="PS50850"/>
    </source>
</evidence>
<evidence type="ECO:0000313" key="12">
    <source>
        <dbReference type="EMBL" id="PAD23041.1"/>
    </source>
</evidence>
<feature type="transmembrane region" description="Helical" evidence="10">
    <location>
        <begin position="318"/>
        <end position="336"/>
    </location>
</feature>
<dbReference type="InterPro" id="IPR036259">
    <property type="entry name" value="MFS_trans_sf"/>
</dbReference>
<dbReference type="Pfam" id="PF00083">
    <property type="entry name" value="Sugar_tr"/>
    <property type="match status" value="1"/>
</dbReference>
<dbReference type="GO" id="GO:1904659">
    <property type="term" value="P:D-glucose transmembrane transport"/>
    <property type="evidence" value="ECO:0007669"/>
    <property type="project" value="TreeGrafter"/>
</dbReference>
<feature type="transmembrane region" description="Helical" evidence="10">
    <location>
        <begin position="435"/>
        <end position="456"/>
    </location>
</feature>
<evidence type="ECO:0000256" key="2">
    <source>
        <dbReference type="ARBA" id="ARBA00010992"/>
    </source>
</evidence>
<dbReference type="PROSITE" id="PS00217">
    <property type="entry name" value="SUGAR_TRANSPORT_2"/>
    <property type="match status" value="1"/>
</dbReference>
<feature type="transmembrane region" description="Helical" evidence="10">
    <location>
        <begin position="161"/>
        <end position="186"/>
    </location>
</feature>
<dbReference type="InterPro" id="IPR005828">
    <property type="entry name" value="MFS_sugar_transport-like"/>
</dbReference>
<feature type="transmembrane region" description="Helical" evidence="10">
    <location>
        <begin position="371"/>
        <end position="398"/>
    </location>
</feature>
<evidence type="ECO:0000256" key="7">
    <source>
        <dbReference type="ARBA" id="ARBA00023136"/>
    </source>
</evidence>
<feature type="transmembrane region" description="Helical" evidence="10">
    <location>
        <begin position="410"/>
        <end position="429"/>
    </location>
</feature>
<feature type="transmembrane region" description="Helical" evidence="10">
    <location>
        <begin position="33"/>
        <end position="53"/>
    </location>
</feature>
<evidence type="ECO:0000256" key="1">
    <source>
        <dbReference type="ARBA" id="ARBA00004651"/>
    </source>
</evidence>
<feature type="compositionally biased region" description="Basic and acidic residues" evidence="9">
    <location>
        <begin position="1"/>
        <end position="11"/>
    </location>
</feature>
<comment type="caution">
    <text evidence="12">The sequence shown here is derived from an EMBL/GenBank/DDBJ whole genome shotgun (WGS) entry which is preliminary data.</text>
</comment>
<keyword evidence="6 10" id="KW-1133">Transmembrane helix</keyword>
<evidence type="ECO:0000256" key="4">
    <source>
        <dbReference type="ARBA" id="ARBA00022475"/>
    </source>
</evidence>
<dbReference type="PANTHER" id="PTHR48023:SF4">
    <property type="entry name" value="D-XYLOSE-PROTON SYMPORTER-LIKE 2"/>
    <property type="match status" value="1"/>
</dbReference>
<dbReference type="FunFam" id="1.20.1250.20:FF:000073">
    <property type="entry name" value="MFS myo-inositol transporter, putative"/>
    <property type="match status" value="1"/>
</dbReference>
<dbReference type="InterPro" id="IPR005829">
    <property type="entry name" value="Sugar_transporter_CS"/>
</dbReference>
<dbReference type="RefSeq" id="WP_095260566.1">
    <property type="nucleotide sequence ID" value="NZ_NPBV01000002.1"/>
</dbReference>
<evidence type="ECO:0000256" key="5">
    <source>
        <dbReference type="ARBA" id="ARBA00022692"/>
    </source>
</evidence>
<reference evidence="12 13" key="1">
    <citation type="submission" date="2017-07" db="EMBL/GenBank/DDBJ databases">
        <title>Isolation and whole genome analysis of endospore-forming bacteria from heroin.</title>
        <authorList>
            <person name="Kalinowski J."/>
            <person name="Ahrens B."/>
            <person name="Al-Dilaimi A."/>
            <person name="Winkler A."/>
            <person name="Wibberg D."/>
            <person name="Schleenbecker U."/>
            <person name="Ruckert C."/>
            <person name="Wolfel R."/>
            <person name="Grass G."/>
        </authorList>
    </citation>
    <scope>NUCLEOTIDE SEQUENCE [LARGE SCALE GENOMIC DNA]</scope>
    <source>
        <strain evidence="12 13">7528</strain>
    </source>
</reference>
<dbReference type="Proteomes" id="UP000216013">
    <property type="component" value="Unassembled WGS sequence"/>
</dbReference>
<evidence type="ECO:0000256" key="8">
    <source>
        <dbReference type="RuleBase" id="RU003346"/>
    </source>
</evidence>
<name>A0A268AG08_9BACI</name>
<evidence type="ECO:0000256" key="6">
    <source>
        <dbReference type="ARBA" id="ARBA00022989"/>
    </source>
</evidence>
<dbReference type="EMBL" id="NPBV01000002">
    <property type="protein sequence ID" value="PAD23041.1"/>
    <property type="molecule type" value="Genomic_DNA"/>
</dbReference>
<evidence type="ECO:0000256" key="9">
    <source>
        <dbReference type="SAM" id="MobiDB-lite"/>
    </source>
</evidence>
<dbReference type="GO" id="GO:0022857">
    <property type="term" value="F:transmembrane transporter activity"/>
    <property type="evidence" value="ECO:0007669"/>
    <property type="project" value="InterPro"/>
</dbReference>
<keyword evidence="5 10" id="KW-0812">Transmembrane</keyword>
<feature type="transmembrane region" description="Helical" evidence="10">
    <location>
        <begin position="127"/>
        <end position="149"/>
    </location>
</feature>
<organism evidence="12 13">
    <name type="scientific">Terribacillus saccharophilus</name>
    <dbReference type="NCBI Taxonomy" id="361277"/>
    <lineage>
        <taxon>Bacteria</taxon>
        <taxon>Bacillati</taxon>
        <taxon>Bacillota</taxon>
        <taxon>Bacilli</taxon>
        <taxon>Bacillales</taxon>
        <taxon>Bacillaceae</taxon>
        <taxon>Terribacillus</taxon>
    </lineage>
</organism>
<feature type="domain" description="Major facilitator superfamily (MFS) profile" evidence="11">
    <location>
        <begin position="34"/>
        <end position="464"/>
    </location>
</feature>
<evidence type="ECO:0000256" key="3">
    <source>
        <dbReference type="ARBA" id="ARBA00022448"/>
    </source>
</evidence>
<dbReference type="AlphaFoldDB" id="A0A268AG08"/>